<dbReference type="PANTHER" id="PTHR46066:SF2">
    <property type="entry name" value="CHITINASE DOMAIN-CONTAINING PROTEIN 1"/>
    <property type="match status" value="1"/>
</dbReference>
<dbReference type="InterPro" id="IPR029070">
    <property type="entry name" value="Chitinase_insertion_sf"/>
</dbReference>
<dbReference type="EMBL" id="UOEU01000962">
    <property type="protein sequence ID" value="VAW42812.1"/>
    <property type="molecule type" value="Genomic_DNA"/>
</dbReference>
<dbReference type="InterPro" id="IPR017853">
    <property type="entry name" value="GH"/>
</dbReference>
<keyword evidence="1" id="KW-0472">Membrane</keyword>
<keyword evidence="1" id="KW-1133">Transmembrane helix</keyword>
<dbReference type="Gene3D" id="3.10.50.10">
    <property type="match status" value="1"/>
</dbReference>
<evidence type="ECO:0000256" key="1">
    <source>
        <dbReference type="SAM" id="Phobius"/>
    </source>
</evidence>
<name>A0A3B0VUQ8_9ZZZZ</name>
<dbReference type="PANTHER" id="PTHR46066">
    <property type="entry name" value="CHITINASE DOMAIN-CONTAINING PROTEIN 1 FAMILY MEMBER"/>
    <property type="match status" value="1"/>
</dbReference>
<dbReference type="InterPro" id="IPR001223">
    <property type="entry name" value="Glyco_hydro18_cat"/>
</dbReference>
<evidence type="ECO:0000259" key="3">
    <source>
        <dbReference type="PROSITE" id="PS51910"/>
    </source>
</evidence>
<dbReference type="PROSITE" id="PS51781">
    <property type="entry name" value="SH3B"/>
    <property type="match status" value="1"/>
</dbReference>
<dbReference type="InterPro" id="IPR003646">
    <property type="entry name" value="SH3-like_bac-type"/>
</dbReference>
<proteinExistence type="predicted"/>
<feature type="domain" description="SH3b" evidence="2">
    <location>
        <begin position="609"/>
        <end position="676"/>
    </location>
</feature>
<dbReference type="AlphaFoldDB" id="A0A3B0VUQ8"/>
<feature type="domain" description="GH18" evidence="3">
    <location>
        <begin position="143"/>
        <end position="512"/>
    </location>
</feature>
<protein>
    <submittedName>
        <fullName evidence="4">Uncharacterized protein</fullName>
    </submittedName>
</protein>
<dbReference type="Pfam" id="PF08239">
    <property type="entry name" value="SH3_3"/>
    <property type="match status" value="1"/>
</dbReference>
<gene>
    <name evidence="4" type="ORF">MNBD_CHLOROFLEXI01-1917</name>
</gene>
<evidence type="ECO:0000313" key="4">
    <source>
        <dbReference type="EMBL" id="VAW42812.1"/>
    </source>
</evidence>
<dbReference type="Gene3D" id="3.20.20.80">
    <property type="entry name" value="Glycosidases"/>
    <property type="match status" value="2"/>
</dbReference>
<keyword evidence="1" id="KW-0812">Transmembrane</keyword>
<dbReference type="PROSITE" id="PS51910">
    <property type="entry name" value="GH18_2"/>
    <property type="match status" value="1"/>
</dbReference>
<accession>A0A3B0VUQ8</accession>
<dbReference type="SUPFAM" id="SSF51445">
    <property type="entry name" value="(Trans)glycosidases"/>
    <property type="match status" value="2"/>
</dbReference>
<reference evidence="4" key="1">
    <citation type="submission" date="2018-06" db="EMBL/GenBank/DDBJ databases">
        <authorList>
            <person name="Zhirakovskaya E."/>
        </authorList>
    </citation>
    <scope>NUCLEOTIDE SEQUENCE</scope>
</reference>
<dbReference type="Gene3D" id="2.30.30.40">
    <property type="entry name" value="SH3 Domains"/>
    <property type="match status" value="1"/>
</dbReference>
<sequence>MEEERPSEMADSSEEAQSNRPSGMLIAGIVVVALLIIAGLVMLGQQFGLGGEDATTADSSPTSAPAKTETAVVSNPSIPGEVDVTVNDADATIMVSSLSEADAAADIGAFPANATVRGSVFKIESDASAPRGKIAINVPSGTAVEMVDLYGWNGSSWQFVPSQIDVETRQIVSSEHNLYEAFALIEPGTVETVAVAAELLPLQALSESTVASLTELSVGTLTLVGTGDLQGEVTELPAGEFTSLVRVTNVGVVVDQASIAALLSDSTAQMNQINALVNTAVSGSYDGINLDYQGINPAQKETFTSFVSSLADTLHAQNLTLAVTLGTPEESGGQWESSGQDWAAIGQVADTVYVQMPLDPTAYSDNGTAMQMLNWATRLVDRSKLTMLVNAGAIDRVGDAFLEMSNAQALANFGQLEFVEGSEEVEPSTPIELALSGDASPLEWDGSSLTYRYGYESNDQSHDVWLGNPAALSNQLRLVDRYKLRGAAVRGLGNESDNDGYATALAALAGLGAAPEASDAAIVWTVLDENDAVLASESGSDLSFSWAGEEAPGNYTINAEFALGNAVSSLGSVTVNVAEAVVEEEVVEAETAVVNPTETTDTTGTIDPGDADAVVNVNANVRVGPGLTFGTVAGGLGRGTQVQVTGRNSDASWYQIEMLADGREGWIFSSLLDLNANLDVSGLEVVEVDPPVVADDGGGGGTTPPPAPPPVSNAGFELGGQTHGFANPTLMAYSGMNWVKFQHKWNPGDTPEAVAGRIQQAQANGFKVLLSIPGSVYPTSIDFTGYIQFLSGVAALGPDAIEVWNEMNIDFEWPIGQIDPASYTNNMLKPAYQAIKAANPNVMVISGAPAPTGFFGGCSPNGCDDALYVAGMAAAGAASFMDCIGIHYNEGIVPPSQQSGDPRSEHYTRYFWGMVNTYYNAFGGARQLCFTEIGYLSGQDYGGVPAAFAWAGNTTIAQHAAWLAEAVSLAASSGKTRLFIVFNVDFTTYGVDPQAGFAMIRKDGSCPACETLRQVMNP</sequence>
<evidence type="ECO:0000259" key="2">
    <source>
        <dbReference type="PROSITE" id="PS51781"/>
    </source>
</evidence>
<feature type="transmembrane region" description="Helical" evidence="1">
    <location>
        <begin position="21"/>
        <end position="43"/>
    </location>
</feature>
<organism evidence="4">
    <name type="scientific">hydrothermal vent metagenome</name>
    <dbReference type="NCBI Taxonomy" id="652676"/>
    <lineage>
        <taxon>unclassified sequences</taxon>
        <taxon>metagenomes</taxon>
        <taxon>ecological metagenomes</taxon>
    </lineage>
</organism>
<dbReference type="GO" id="GO:0005975">
    <property type="term" value="P:carbohydrate metabolic process"/>
    <property type="evidence" value="ECO:0007669"/>
    <property type="project" value="InterPro"/>
</dbReference>